<evidence type="ECO:0000313" key="2">
    <source>
        <dbReference type="Proteomes" id="UP001500403"/>
    </source>
</evidence>
<dbReference type="Proteomes" id="UP001500403">
    <property type="component" value="Unassembled WGS sequence"/>
</dbReference>
<gene>
    <name evidence="1" type="ORF">GCM10010446_28690</name>
</gene>
<dbReference type="RefSeq" id="WP_344495022.1">
    <property type="nucleotide sequence ID" value="NZ_BAAAUD010000031.1"/>
</dbReference>
<evidence type="ECO:0008006" key="3">
    <source>
        <dbReference type="Google" id="ProtNLM"/>
    </source>
</evidence>
<evidence type="ECO:0000313" key="1">
    <source>
        <dbReference type="EMBL" id="GAA2941725.1"/>
    </source>
</evidence>
<sequence length="51" mass="5842">MPLRVTLLAAFPHEREREITDTLVELLISTVHRIGARAEKKVTEQLVNAFK</sequence>
<name>A0ABN3XAC7_9ACTN</name>
<reference evidence="1 2" key="1">
    <citation type="journal article" date="2019" name="Int. J. Syst. Evol. Microbiol.">
        <title>The Global Catalogue of Microorganisms (GCM) 10K type strain sequencing project: providing services to taxonomists for standard genome sequencing and annotation.</title>
        <authorList>
            <consortium name="The Broad Institute Genomics Platform"/>
            <consortium name="The Broad Institute Genome Sequencing Center for Infectious Disease"/>
            <person name="Wu L."/>
            <person name="Ma J."/>
        </authorList>
    </citation>
    <scope>NUCLEOTIDE SEQUENCE [LARGE SCALE GENOMIC DNA]</scope>
    <source>
        <strain evidence="1 2">JCM 9088</strain>
    </source>
</reference>
<dbReference type="EMBL" id="BAAAUD010000031">
    <property type="protein sequence ID" value="GAA2941725.1"/>
    <property type="molecule type" value="Genomic_DNA"/>
</dbReference>
<organism evidence="1 2">
    <name type="scientific">Streptomyces enissocaesilis</name>
    <dbReference type="NCBI Taxonomy" id="332589"/>
    <lineage>
        <taxon>Bacteria</taxon>
        <taxon>Bacillati</taxon>
        <taxon>Actinomycetota</taxon>
        <taxon>Actinomycetes</taxon>
        <taxon>Kitasatosporales</taxon>
        <taxon>Streptomycetaceae</taxon>
        <taxon>Streptomyces</taxon>
        <taxon>Streptomyces rochei group</taxon>
    </lineage>
</organism>
<comment type="caution">
    <text evidence="1">The sequence shown here is derived from an EMBL/GenBank/DDBJ whole genome shotgun (WGS) entry which is preliminary data.</text>
</comment>
<protein>
    <recommendedName>
        <fullName evidence="3">4-oxalocrotonate tautomerase</fullName>
    </recommendedName>
</protein>
<keyword evidence="2" id="KW-1185">Reference proteome</keyword>
<proteinExistence type="predicted"/>
<accession>A0ABN3XAC7</accession>